<keyword evidence="2" id="KW-1185">Reference proteome</keyword>
<protein>
    <submittedName>
        <fullName evidence="1">Uncharacterized protein</fullName>
    </submittedName>
</protein>
<dbReference type="Proteomes" id="UP000004477">
    <property type="component" value="Unassembled WGS sequence"/>
</dbReference>
<evidence type="ECO:0000313" key="1">
    <source>
        <dbReference type="EMBL" id="EFB34071.1"/>
    </source>
</evidence>
<dbReference type="EMBL" id="ACBX02000047">
    <property type="protein sequence ID" value="EFB34071.1"/>
    <property type="molecule type" value="Genomic_DNA"/>
</dbReference>
<dbReference type="STRING" id="537011.PREVCOP_06479"/>
<dbReference type="PaxDb" id="537011-PREVCOP_06479"/>
<accession>D1PGW3</accession>
<comment type="caution">
    <text evidence="1">The sequence shown here is derived from an EMBL/GenBank/DDBJ whole genome shotgun (WGS) entry which is preliminary data.</text>
</comment>
<organism evidence="1 2">
    <name type="scientific">Segatella copri DSM 18205</name>
    <dbReference type="NCBI Taxonomy" id="537011"/>
    <lineage>
        <taxon>Bacteria</taxon>
        <taxon>Pseudomonadati</taxon>
        <taxon>Bacteroidota</taxon>
        <taxon>Bacteroidia</taxon>
        <taxon>Bacteroidales</taxon>
        <taxon>Prevotellaceae</taxon>
        <taxon>Segatella</taxon>
    </lineage>
</organism>
<proteinExistence type="predicted"/>
<dbReference type="AlphaFoldDB" id="D1PGW3"/>
<dbReference type="HOGENOM" id="CLU_2937791_0_0_10"/>
<gene>
    <name evidence="1" type="ORF">PREVCOP_06479</name>
</gene>
<name>D1PGW3_9BACT</name>
<evidence type="ECO:0000313" key="2">
    <source>
        <dbReference type="Proteomes" id="UP000004477"/>
    </source>
</evidence>
<reference evidence="1" key="1">
    <citation type="submission" date="2009-11" db="EMBL/GenBank/DDBJ databases">
        <authorList>
            <person name="Weinstock G."/>
            <person name="Sodergren E."/>
            <person name="Clifton S."/>
            <person name="Fulton L."/>
            <person name="Fulton B."/>
            <person name="Courtney L."/>
            <person name="Fronick C."/>
            <person name="Harrison M."/>
            <person name="Strong C."/>
            <person name="Farmer C."/>
            <person name="Delahaunty K."/>
            <person name="Markovic C."/>
            <person name="Hall O."/>
            <person name="Minx P."/>
            <person name="Tomlinson C."/>
            <person name="Mitreva M."/>
            <person name="Nelson J."/>
            <person name="Hou S."/>
            <person name="Wollam A."/>
            <person name="Pepin K.H."/>
            <person name="Johnson M."/>
            <person name="Bhonagiri V."/>
            <person name="Nash W.E."/>
            <person name="Warren W."/>
            <person name="Chinwalla A."/>
            <person name="Mardis E.R."/>
            <person name="Wilson R.K."/>
        </authorList>
    </citation>
    <scope>NUCLEOTIDE SEQUENCE [LARGE SCALE GENOMIC DNA]</scope>
    <source>
        <strain evidence="1">DSM 18205</strain>
    </source>
</reference>
<sequence length="60" mass="7180">MLFRWLSDVFPVGNWCGKDKYERFPMVFLVFSEQNICKKLTNGAKIQKKSYIFAAVKFYF</sequence>